<accession>A0A822XWY1</accession>
<name>A0A822XWY1_NELNU</name>
<sequence length="73" mass="7706">MLPCVKLFGMGVGVIWPHAASGAPSSTMAMVFAMAVDLIPYAVSVSTIVIELNNLLPVVGDGIWLALNKQELH</sequence>
<dbReference type="Proteomes" id="UP000607653">
    <property type="component" value="Unassembled WGS sequence"/>
</dbReference>
<dbReference type="AlphaFoldDB" id="A0A822XWY1"/>
<gene>
    <name evidence="1" type="ORF">HUJ06_026301</name>
</gene>
<keyword evidence="2" id="KW-1185">Reference proteome</keyword>
<protein>
    <submittedName>
        <fullName evidence="1">Uncharacterized protein</fullName>
    </submittedName>
</protein>
<dbReference type="EMBL" id="DUZY01000001">
    <property type="protein sequence ID" value="DAD24837.1"/>
    <property type="molecule type" value="Genomic_DNA"/>
</dbReference>
<evidence type="ECO:0000313" key="2">
    <source>
        <dbReference type="Proteomes" id="UP000607653"/>
    </source>
</evidence>
<evidence type="ECO:0000313" key="1">
    <source>
        <dbReference type="EMBL" id="DAD24837.1"/>
    </source>
</evidence>
<organism evidence="1 2">
    <name type="scientific">Nelumbo nucifera</name>
    <name type="common">Sacred lotus</name>
    <dbReference type="NCBI Taxonomy" id="4432"/>
    <lineage>
        <taxon>Eukaryota</taxon>
        <taxon>Viridiplantae</taxon>
        <taxon>Streptophyta</taxon>
        <taxon>Embryophyta</taxon>
        <taxon>Tracheophyta</taxon>
        <taxon>Spermatophyta</taxon>
        <taxon>Magnoliopsida</taxon>
        <taxon>Proteales</taxon>
        <taxon>Nelumbonaceae</taxon>
        <taxon>Nelumbo</taxon>
    </lineage>
</organism>
<comment type="caution">
    <text evidence="1">The sequence shown here is derived from an EMBL/GenBank/DDBJ whole genome shotgun (WGS) entry which is preliminary data.</text>
</comment>
<proteinExistence type="predicted"/>
<reference evidence="1 2" key="1">
    <citation type="journal article" date="2020" name="Mol. Biol. Evol.">
        <title>Distinct Expression and Methylation Patterns for Genes with Different Fates following a Single Whole-Genome Duplication in Flowering Plants.</title>
        <authorList>
            <person name="Shi T."/>
            <person name="Rahmani R.S."/>
            <person name="Gugger P.F."/>
            <person name="Wang M."/>
            <person name="Li H."/>
            <person name="Zhang Y."/>
            <person name="Li Z."/>
            <person name="Wang Q."/>
            <person name="Van de Peer Y."/>
            <person name="Marchal K."/>
            <person name="Chen J."/>
        </authorList>
    </citation>
    <scope>NUCLEOTIDE SEQUENCE [LARGE SCALE GENOMIC DNA]</scope>
    <source>
        <tissue evidence="1">Leaf</tissue>
    </source>
</reference>